<evidence type="ECO:0000256" key="9">
    <source>
        <dbReference type="ARBA" id="ARBA00023179"/>
    </source>
</evidence>
<evidence type="ECO:0000256" key="5">
    <source>
        <dbReference type="ARBA" id="ARBA00022840"/>
    </source>
</evidence>
<dbReference type="PANTHER" id="PTHR45615">
    <property type="entry name" value="MYOSIN HEAVY CHAIN, NON-MUSCLE"/>
    <property type="match status" value="1"/>
</dbReference>
<comment type="caution">
    <text evidence="12">Lacks conserved residue(s) required for the propagation of feature annotation.</text>
</comment>
<dbReference type="InterPro" id="IPR027417">
    <property type="entry name" value="P-loop_NTPase"/>
</dbReference>
<dbReference type="Gene3D" id="3.40.850.10">
    <property type="entry name" value="Kinesin motor domain"/>
    <property type="match status" value="1"/>
</dbReference>
<keyword evidence="5" id="KW-0067">ATP-binding</keyword>
<dbReference type="AlphaFoldDB" id="A0A8C4NCG3"/>
<dbReference type="Ensembl" id="ENSEBUT00000000772.1">
    <property type="protein sequence ID" value="ENSEBUP00000000473.1"/>
    <property type="gene ID" value="ENSEBUG00000000614.1"/>
</dbReference>
<dbReference type="InterPro" id="IPR036961">
    <property type="entry name" value="Kinesin_motor_dom_sf"/>
</dbReference>
<keyword evidence="8" id="KW-0505">Motor protein</keyword>
<dbReference type="PANTHER" id="PTHR45615:SF69">
    <property type="entry name" value="MYOSIN-6"/>
    <property type="match status" value="1"/>
</dbReference>
<proteinExistence type="inferred from homology"/>
<dbReference type="SUPFAM" id="SSF90257">
    <property type="entry name" value="Myosin rod fragments"/>
    <property type="match status" value="1"/>
</dbReference>
<feature type="domain" description="Myosin motor" evidence="15">
    <location>
        <begin position="103"/>
        <end position="196"/>
    </location>
</feature>
<sequence>MKLLCWLAHTFELLFLKIIMDFIPTAGKPEQADVHLEIDFSSLRSLHHSERNQNPWSVTKQKSQLGNTDNVWQWVIDQLRMRYNGTAFHLKSPVLRIPTGAMDAFLVMHQLRCNGVLEGIRICRKGFPNRVFYADFKQRYRILNPGAIPEDKFVDSRKSSEKLLASLDIDHTQYKFGHTKVFFKAGLLGQLEEMRDMRLAKILTMIQSQARGKLMRVEFQKIIERRDALLVIQWNIRAFMGVKNWSWMKLYFKIKPLLKSAESEKEMQNIKEEFAKLKVLYAKSEKTRKDLEEKQVTLIQEKNDLQLQLQAVSYSDVSSMSHFVHNKTLNFPLIHCVSSPSVFLQEQDTIADAEERCDLLIKAKLHLEAKVKELTERLEDEEEMNSDLMTKKRKLEDECSELKKDIDDLEITLAKVEKEKHATENKVR</sequence>
<evidence type="ECO:0000256" key="12">
    <source>
        <dbReference type="PROSITE-ProRule" id="PRU00782"/>
    </source>
</evidence>
<dbReference type="PROSITE" id="PS51456">
    <property type="entry name" value="MYOSIN_MOTOR"/>
    <property type="match status" value="1"/>
</dbReference>
<dbReference type="GO" id="GO:0016460">
    <property type="term" value="C:myosin II complex"/>
    <property type="evidence" value="ECO:0007669"/>
    <property type="project" value="TreeGrafter"/>
</dbReference>
<dbReference type="GO" id="GO:0000146">
    <property type="term" value="F:microfilament motor activity"/>
    <property type="evidence" value="ECO:0007669"/>
    <property type="project" value="TreeGrafter"/>
</dbReference>
<feature type="chain" id="PRO_5034428505" description="Myosin motor domain-containing protein" evidence="14">
    <location>
        <begin position="28"/>
        <end position="428"/>
    </location>
</feature>
<evidence type="ECO:0000256" key="10">
    <source>
        <dbReference type="ARBA" id="ARBA00023203"/>
    </source>
</evidence>
<feature type="coiled-coil region" evidence="13">
    <location>
        <begin position="350"/>
        <end position="426"/>
    </location>
</feature>
<dbReference type="FunFam" id="1.20.5.4820:FF:000001">
    <property type="entry name" value="Myosin heavy chain"/>
    <property type="match status" value="1"/>
</dbReference>
<evidence type="ECO:0000256" key="2">
    <source>
        <dbReference type="ARBA" id="ARBA00022433"/>
    </source>
</evidence>
<keyword evidence="10 12" id="KW-0009">Actin-binding</keyword>
<comment type="subunit">
    <text evidence="11">Muscle myosin is a hexameric protein that consists of 2 heavy chain subunits (MHC), 2 alkali light chain subunits (MLC) and 2 regulatory light chain subunits (MLC-2).</text>
</comment>
<dbReference type="PROSITE" id="PS50096">
    <property type="entry name" value="IQ"/>
    <property type="match status" value="1"/>
</dbReference>
<dbReference type="Gene3D" id="1.20.5.4820">
    <property type="match status" value="1"/>
</dbReference>
<dbReference type="GO" id="GO:0032982">
    <property type="term" value="C:myosin filament"/>
    <property type="evidence" value="ECO:0007669"/>
    <property type="project" value="UniProtKB-KW"/>
</dbReference>
<dbReference type="Proteomes" id="UP000694388">
    <property type="component" value="Unplaced"/>
</dbReference>
<dbReference type="Gene3D" id="1.20.5.340">
    <property type="match status" value="1"/>
</dbReference>
<evidence type="ECO:0000256" key="8">
    <source>
        <dbReference type="ARBA" id="ARBA00023175"/>
    </source>
</evidence>
<evidence type="ECO:0000256" key="14">
    <source>
        <dbReference type="SAM" id="SignalP"/>
    </source>
</evidence>
<evidence type="ECO:0000313" key="16">
    <source>
        <dbReference type="Ensembl" id="ENSEBUP00000000473.1"/>
    </source>
</evidence>
<evidence type="ECO:0000313" key="17">
    <source>
        <dbReference type="Proteomes" id="UP000694388"/>
    </source>
</evidence>
<dbReference type="Pfam" id="PF00063">
    <property type="entry name" value="Myosin_head"/>
    <property type="match status" value="1"/>
</dbReference>
<feature type="coiled-coil region" evidence="13">
    <location>
        <begin position="260"/>
        <end position="308"/>
    </location>
</feature>
<dbReference type="GO" id="GO:0005524">
    <property type="term" value="F:ATP binding"/>
    <property type="evidence" value="ECO:0007669"/>
    <property type="project" value="UniProtKB-KW"/>
</dbReference>
<reference evidence="16" key="2">
    <citation type="submission" date="2025-09" db="UniProtKB">
        <authorList>
            <consortium name="Ensembl"/>
        </authorList>
    </citation>
    <scope>IDENTIFICATION</scope>
</reference>
<keyword evidence="2" id="KW-0787">Thick filament</keyword>
<evidence type="ECO:0000256" key="13">
    <source>
        <dbReference type="SAM" id="Coils"/>
    </source>
</evidence>
<evidence type="ECO:0000259" key="15">
    <source>
        <dbReference type="PROSITE" id="PS51456"/>
    </source>
</evidence>
<dbReference type="InterPro" id="IPR001609">
    <property type="entry name" value="Myosin_head_motor_dom-like"/>
</dbReference>
<protein>
    <recommendedName>
        <fullName evidence="15">Myosin motor domain-containing protein</fullName>
    </recommendedName>
</protein>
<comment type="similarity">
    <text evidence="12">Belongs to the TRAFAC class myosin-kinesin ATPase superfamily. Myosin family.</text>
</comment>
<name>A0A8C4NCG3_EPTBU</name>
<keyword evidence="14" id="KW-0732">Signal</keyword>
<dbReference type="GO" id="GO:0030016">
    <property type="term" value="C:myofibril"/>
    <property type="evidence" value="ECO:0007669"/>
    <property type="project" value="UniProtKB-SubCell"/>
</dbReference>
<reference evidence="16" key="1">
    <citation type="submission" date="2025-08" db="UniProtKB">
        <authorList>
            <consortium name="Ensembl"/>
        </authorList>
    </citation>
    <scope>IDENTIFICATION</scope>
</reference>
<evidence type="ECO:0000256" key="11">
    <source>
        <dbReference type="ARBA" id="ARBA00038612"/>
    </source>
</evidence>
<evidence type="ECO:0000256" key="1">
    <source>
        <dbReference type="ARBA" id="ARBA00004657"/>
    </source>
</evidence>
<evidence type="ECO:0000256" key="6">
    <source>
        <dbReference type="ARBA" id="ARBA00023054"/>
    </source>
</evidence>
<evidence type="ECO:0000256" key="7">
    <source>
        <dbReference type="ARBA" id="ARBA00023123"/>
    </source>
</evidence>
<organism evidence="16 17">
    <name type="scientific">Eptatretus burgeri</name>
    <name type="common">Inshore hagfish</name>
    <dbReference type="NCBI Taxonomy" id="7764"/>
    <lineage>
        <taxon>Eukaryota</taxon>
        <taxon>Metazoa</taxon>
        <taxon>Chordata</taxon>
        <taxon>Craniata</taxon>
        <taxon>Vertebrata</taxon>
        <taxon>Cyclostomata</taxon>
        <taxon>Myxini</taxon>
        <taxon>Myxiniformes</taxon>
        <taxon>Myxinidae</taxon>
        <taxon>Eptatretinae</taxon>
        <taxon>Eptatretus</taxon>
    </lineage>
</organism>
<dbReference type="SMART" id="SM00242">
    <property type="entry name" value="MYSc"/>
    <property type="match status" value="1"/>
</dbReference>
<keyword evidence="6 13" id="KW-0175">Coiled coil</keyword>
<dbReference type="GO" id="GO:0051015">
    <property type="term" value="F:actin filament binding"/>
    <property type="evidence" value="ECO:0007669"/>
    <property type="project" value="TreeGrafter"/>
</dbReference>
<keyword evidence="4" id="KW-0547">Nucleotide-binding</keyword>
<dbReference type="SUPFAM" id="SSF52540">
    <property type="entry name" value="P-loop containing nucleoside triphosphate hydrolases"/>
    <property type="match status" value="1"/>
</dbReference>
<keyword evidence="7 12" id="KW-0518">Myosin</keyword>
<feature type="signal peptide" evidence="14">
    <location>
        <begin position="1"/>
        <end position="27"/>
    </location>
</feature>
<comment type="subcellular location">
    <subcellularLocation>
        <location evidence="1">Cytoplasm</location>
        <location evidence="1">Myofibril</location>
    </subcellularLocation>
</comment>
<keyword evidence="17" id="KW-1185">Reference proteome</keyword>
<evidence type="ECO:0000256" key="3">
    <source>
        <dbReference type="ARBA" id="ARBA00022490"/>
    </source>
</evidence>
<dbReference type="GeneTree" id="ENSGT00940000154805"/>
<accession>A0A8C4NCG3</accession>
<keyword evidence="3" id="KW-0963">Cytoplasm</keyword>
<keyword evidence="9" id="KW-0514">Muscle protein</keyword>
<evidence type="ECO:0000256" key="4">
    <source>
        <dbReference type="ARBA" id="ARBA00022741"/>
    </source>
</evidence>